<dbReference type="WBParaSite" id="PSAMB.scaffold563size47117.g7069.t2">
    <property type="protein sequence ID" value="PSAMB.scaffold563size47117.g7069.t2"/>
    <property type="gene ID" value="PSAMB.scaffold563size47117.g7069"/>
</dbReference>
<dbReference type="Proteomes" id="UP000887566">
    <property type="component" value="Unplaced"/>
</dbReference>
<proteinExistence type="predicted"/>
<organism evidence="3 4">
    <name type="scientific">Plectus sambesii</name>
    <dbReference type="NCBI Taxonomy" id="2011161"/>
    <lineage>
        <taxon>Eukaryota</taxon>
        <taxon>Metazoa</taxon>
        <taxon>Ecdysozoa</taxon>
        <taxon>Nematoda</taxon>
        <taxon>Chromadorea</taxon>
        <taxon>Plectida</taxon>
        <taxon>Plectina</taxon>
        <taxon>Plectoidea</taxon>
        <taxon>Plectidae</taxon>
        <taxon>Plectus</taxon>
    </lineage>
</organism>
<feature type="signal peptide" evidence="1">
    <location>
        <begin position="1"/>
        <end position="18"/>
    </location>
</feature>
<feature type="domain" description="Amine oxidase" evidence="2">
    <location>
        <begin position="46"/>
        <end position="490"/>
    </location>
</feature>
<dbReference type="GO" id="GO:0046592">
    <property type="term" value="F:polyamine oxidase activity"/>
    <property type="evidence" value="ECO:0007669"/>
    <property type="project" value="TreeGrafter"/>
</dbReference>
<dbReference type="Gene3D" id="3.90.660.10">
    <property type="match status" value="1"/>
</dbReference>
<reference evidence="4" key="1">
    <citation type="submission" date="2022-11" db="UniProtKB">
        <authorList>
            <consortium name="WormBaseParasite"/>
        </authorList>
    </citation>
    <scope>IDENTIFICATION</scope>
</reference>
<dbReference type="InterPro" id="IPR002937">
    <property type="entry name" value="Amino_oxidase"/>
</dbReference>
<keyword evidence="3" id="KW-1185">Reference proteome</keyword>
<dbReference type="Pfam" id="PF01593">
    <property type="entry name" value="Amino_oxidase"/>
    <property type="match status" value="1"/>
</dbReference>
<evidence type="ECO:0000313" key="3">
    <source>
        <dbReference type="Proteomes" id="UP000887566"/>
    </source>
</evidence>
<dbReference type="InterPro" id="IPR050281">
    <property type="entry name" value="Flavin_monoamine_oxidase"/>
</dbReference>
<accession>A0A914WW56</accession>
<dbReference type="SUPFAM" id="SSF54373">
    <property type="entry name" value="FAD-linked reductases, C-terminal domain"/>
    <property type="match status" value="1"/>
</dbReference>
<evidence type="ECO:0000313" key="4">
    <source>
        <dbReference type="WBParaSite" id="PSAMB.scaffold563size47117.g7069.t2"/>
    </source>
</evidence>
<dbReference type="SUPFAM" id="SSF51905">
    <property type="entry name" value="FAD/NAD(P)-binding domain"/>
    <property type="match status" value="1"/>
</dbReference>
<keyword evidence="1" id="KW-0732">Signal</keyword>
<dbReference type="PANTHER" id="PTHR10742:SF407">
    <property type="entry name" value="AMINE OXIDASE DOMAIN-CONTAINING PROTEIN"/>
    <property type="match status" value="1"/>
</dbReference>
<sequence length="495" mass="54674">MRFLLLIAVVQVFAVVIAVRVTEKRQAGGARSLPKNAPIAIVGAGFAGLAAASRLISLGYNDVTIFEATNRTGGRVYPIAFADGYIQLGAEYINGRKNPIYEIARNLNVLEADNDEEEDDDPLENGILAAGDCTVSQNDRNAFTEFASPLMDKYESMAGQGDQTRSIGQLYSQDYQRFLSNQRATDKKSVYDALTRLYRSSYEAEWSADWNDLSLLNYDQFDTGDSESEEHSMNKMGYKAVLDFISTNVSRDKIKLNSRVTNIDYSGNEVKIRLESGLQPKTFQAVIVTASLGHLKKFARSLFTPQLSRTKLTAIDTLGFGSIGKLFLVYNQPWWSQNTETINILPVDGCTTNSPATDKLFTTFHPMAWNNNVLQGWLSGSAPAAIDAMSDDQVKTAVTGVFRRMLRNNTIPEPTRILRNKWTTDPLFGGTYSYISVAAAKNGASFDQIATPIVVNGQAKVLFAGEATHPDVYQTTIGAYISGRREADRLFLGNW</sequence>
<protein>
    <submittedName>
        <fullName evidence="4">Amine oxidase domain-containing protein</fullName>
    </submittedName>
</protein>
<feature type="chain" id="PRO_5038045752" evidence="1">
    <location>
        <begin position="19"/>
        <end position="495"/>
    </location>
</feature>
<dbReference type="PANTHER" id="PTHR10742">
    <property type="entry name" value="FLAVIN MONOAMINE OXIDASE"/>
    <property type="match status" value="1"/>
</dbReference>
<name>A0A914WW56_9BILA</name>
<dbReference type="Gene3D" id="3.50.50.60">
    <property type="entry name" value="FAD/NAD(P)-binding domain"/>
    <property type="match status" value="1"/>
</dbReference>
<dbReference type="InterPro" id="IPR036188">
    <property type="entry name" value="FAD/NAD-bd_sf"/>
</dbReference>
<dbReference type="AlphaFoldDB" id="A0A914WW56"/>
<evidence type="ECO:0000259" key="2">
    <source>
        <dbReference type="Pfam" id="PF01593"/>
    </source>
</evidence>
<evidence type="ECO:0000256" key="1">
    <source>
        <dbReference type="SAM" id="SignalP"/>
    </source>
</evidence>